<organism evidence="1 2">
    <name type="scientific">Clostridium vincentii</name>
    <dbReference type="NCBI Taxonomy" id="52704"/>
    <lineage>
        <taxon>Bacteria</taxon>
        <taxon>Bacillati</taxon>
        <taxon>Bacillota</taxon>
        <taxon>Clostridia</taxon>
        <taxon>Eubacteriales</taxon>
        <taxon>Clostridiaceae</taxon>
        <taxon>Clostridium</taxon>
    </lineage>
</organism>
<evidence type="ECO:0000313" key="1">
    <source>
        <dbReference type="EMBL" id="PRR82023.1"/>
    </source>
</evidence>
<dbReference type="EMBL" id="PVXQ01000021">
    <property type="protein sequence ID" value="PRR82023.1"/>
    <property type="molecule type" value="Genomic_DNA"/>
</dbReference>
<comment type="caution">
    <text evidence="1">The sequence shown here is derived from an EMBL/GenBank/DDBJ whole genome shotgun (WGS) entry which is preliminary data.</text>
</comment>
<accession>A0A2T0BDU1</accession>
<protein>
    <submittedName>
        <fullName evidence="1">Uncharacterized protein</fullName>
    </submittedName>
</protein>
<dbReference type="Proteomes" id="UP000239471">
    <property type="component" value="Unassembled WGS sequence"/>
</dbReference>
<evidence type="ECO:0000313" key="2">
    <source>
        <dbReference type="Proteomes" id="UP000239471"/>
    </source>
</evidence>
<proteinExistence type="predicted"/>
<reference evidence="1 2" key="1">
    <citation type="submission" date="2018-03" db="EMBL/GenBank/DDBJ databases">
        <title>Genome sequence of Clostridium vincentii DSM 10228.</title>
        <authorList>
            <person name="Poehlein A."/>
            <person name="Daniel R."/>
        </authorList>
    </citation>
    <scope>NUCLEOTIDE SEQUENCE [LARGE SCALE GENOMIC DNA]</scope>
    <source>
        <strain evidence="1 2">DSM 10228</strain>
    </source>
</reference>
<keyword evidence="2" id="KW-1185">Reference proteome</keyword>
<dbReference type="AlphaFoldDB" id="A0A2T0BDU1"/>
<gene>
    <name evidence="1" type="ORF">CLVI_20880</name>
</gene>
<name>A0A2T0BDU1_9CLOT</name>
<sequence length="74" mass="8777">MGDKKAAIFKIDNEMELIKTNIALGHRDYRFDMERRELLKKSSKTQDNIINKIAKANREKDFSMILFNDNTREN</sequence>
<dbReference type="RefSeq" id="WP_106060050.1">
    <property type="nucleotide sequence ID" value="NZ_PVXQ01000021.1"/>
</dbReference>